<organism evidence="4 5">
    <name type="scientific">Paenibacillus eucommiae</name>
    <dbReference type="NCBI Taxonomy" id="1355755"/>
    <lineage>
        <taxon>Bacteria</taxon>
        <taxon>Bacillati</taxon>
        <taxon>Bacillota</taxon>
        <taxon>Bacilli</taxon>
        <taxon>Bacillales</taxon>
        <taxon>Paenibacillaceae</taxon>
        <taxon>Paenibacillus</taxon>
    </lineage>
</organism>
<keyword evidence="5" id="KW-1185">Reference proteome</keyword>
<dbReference type="Gene3D" id="3.30.457.10">
    <property type="entry name" value="Copper amine oxidase-like, N-terminal domain"/>
    <property type="match status" value="1"/>
</dbReference>
<evidence type="ECO:0000313" key="4">
    <source>
        <dbReference type="EMBL" id="MBP1990883.1"/>
    </source>
</evidence>
<feature type="signal peptide" evidence="1">
    <location>
        <begin position="1"/>
        <end position="41"/>
    </location>
</feature>
<feature type="domain" description="Copper amine oxidase-like N-terminal" evidence="2">
    <location>
        <begin position="391"/>
        <end position="489"/>
    </location>
</feature>
<dbReference type="InterPro" id="IPR036582">
    <property type="entry name" value="Mao_N_sf"/>
</dbReference>
<dbReference type="Pfam" id="PF07833">
    <property type="entry name" value="Cu_amine_oxidN1"/>
    <property type="match status" value="1"/>
</dbReference>
<reference evidence="4 5" key="1">
    <citation type="submission" date="2021-03" db="EMBL/GenBank/DDBJ databases">
        <title>Genomic Encyclopedia of Type Strains, Phase IV (KMG-IV): sequencing the most valuable type-strain genomes for metagenomic binning, comparative biology and taxonomic classification.</title>
        <authorList>
            <person name="Goeker M."/>
        </authorList>
    </citation>
    <scope>NUCLEOTIDE SEQUENCE [LARGE SCALE GENOMIC DNA]</scope>
    <source>
        <strain evidence="4 5">DSM 26048</strain>
    </source>
</reference>
<dbReference type="PANTHER" id="PTHR40446">
    <property type="entry name" value="N-ACETYLGLUCOSAMINE-1-PHOSPHODIESTER ALPHA-N-ACETYLGLUCOSAMINIDASE"/>
    <property type="match status" value="1"/>
</dbReference>
<sequence length="503" mass="54665">MMLRMLHKFKVRRQAPANKMTGIWLLCCILGLASGVPAAHAAAQTAPSVQQQSKTISYNGQAYTVKWITVDLEDPFLRIKPVTAKAGIGHVEAFDSMMKNNQAVAGVNGAFFDAYVSDDSARYPNGLMINSGNIVHSGVNQAFSVLPDKTAIIQQIKTALKVRVDHNGSVYTFEPWAVNKYYGAAQTDQVVWYTREFGQKIDFPNTTKIVIRDGFITAITQSAVSIPEDGQVCMVGNSSNNSTHLLPHLHVGDKVTFEPSLLNTATNAVTKLPQIDAAVGAGPLLLKNGVVDIDYKRDGFTDAKIVTNANARSFIGVDKTKRLVMGTMSAATMNNMAQVLLKLGLTDAMNLDGGASSALYYNGTVLTKPGRLLSNAFIVERMSQAQIQLVVNGSLVNEFRGYLLSETTMVPFRGILERIGADFKWDGAARTLSLKYGNQALLLRPDSKVLEVNGETKMLDIAPTIKDGHIYLPLRAVIETLGGQVSWDARLYRASLTFPSSAN</sequence>
<feature type="chain" id="PRO_5047329890" evidence="1">
    <location>
        <begin position="42"/>
        <end position="503"/>
    </location>
</feature>
<comment type="caution">
    <text evidence="4">The sequence shown here is derived from an EMBL/GenBank/DDBJ whole genome shotgun (WGS) entry which is preliminary data.</text>
</comment>
<keyword evidence="1" id="KW-0732">Signal</keyword>
<feature type="domain" description="Phosphodiester glycosidase" evidence="3">
    <location>
        <begin position="206"/>
        <end position="379"/>
    </location>
</feature>
<name>A0ABS4ITP0_9BACL</name>
<evidence type="ECO:0000259" key="2">
    <source>
        <dbReference type="Pfam" id="PF07833"/>
    </source>
</evidence>
<dbReference type="InterPro" id="IPR012854">
    <property type="entry name" value="Cu_amine_oxidase-like_N"/>
</dbReference>
<evidence type="ECO:0000313" key="5">
    <source>
        <dbReference type="Proteomes" id="UP001519287"/>
    </source>
</evidence>
<dbReference type="InterPro" id="IPR018711">
    <property type="entry name" value="NAGPA"/>
</dbReference>
<evidence type="ECO:0000256" key="1">
    <source>
        <dbReference type="SAM" id="SignalP"/>
    </source>
</evidence>
<evidence type="ECO:0000259" key="3">
    <source>
        <dbReference type="Pfam" id="PF09992"/>
    </source>
</evidence>
<dbReference type="PANTHER" id="PTHR40446:SF2">
    <property type="entry name" value="N-ACETYLGLUCOSAMINE-1-PHOSPHODIESTER ALPHA-N-ACETYLGLUCOSAMINIDASE"/>
    <property type="match status" value="1"/>
</dbReference>
<dbReference type="EMBL" id="JAGGLB010000006">
    <property type="protein sequence ID" value="MBP1990883.1"/>
    <property type="molecule type" value="Genomic_DNA"/>
</dbReference>
<dbReference type="Pfam" id="PF09992">
    <property type="entry name" value="NAGPA"/>
    <property type="match status" value="1"/>
</dbReference>
<protein>
    <submittedName>
        <fullName evidence="4">Exopolysaccharide biosynthesis protein</fullName>
    </submittedName>
</protein>
<dbReference type="Proteomes" id="UP001519287">
    <property type="component" value="Unassembled WGS sequence"/>
</dbReference>
<proteinExistence type="predicted"/>
<dbReference type="SUPFAM" id="SSF55383">
    <property type="entry name" value="Copper amine oxidase, domain N"/>
    <property type="match status" value="1"/>
</dbReference>
<accession>A0ABS4ITP0</accession>
<dbReference type="RefSeq" id="WP_209971623.1">
    <property type="nucleotide sequence ID" value="NZ_JAGGLB010000006.1"/>
</dbReference>
<gene>
    <name evidence="4" type="ORF">J2Z66_002489</name>
</gene>